<dbReference type="OrthoDB" id="1454747at2"/>
<sequence length="54" mass="5827">MKKVFGIVAVAVFSLGMFSCESETNVQETEALFETLKVDVNSGEGDGQVDPDRT</sequence>
<dbReference type="EMBL" id="PVYX01000002">
    <property type="protein sequence ID" value="PRX54540.1"/>
    <property type="molecule type" value="Genomic_DNA"/>
</dbReference>
<evidence type="ECO:0000313" key="2">
    <source>
        <dbReference type="Proteomes" id="UP000237640"/>
    </source>
</evidence>
<evidence type="ECO:0000313" key="1">
    <source>
        <dbReference type="EMBL" id="PRX54540.1"/>
    </source>
</evidence>
<protein>
    <submittedName>
        <fullName evidence="1">Uncharacterized protein</fullName>
    </submittedName>
</protein>
<organism evidence="1 2">
    <name type="scientific">Flagellimonas meridianipacifica</name>
    <dbReference type="NCBI Taxonomy" id="1080225"/>
    <lineage>
        <taxon>Bacteria</taxon>
        <taxon>Pseudomonadati</taxon>
        <taxon>Bacteroidota</taxon>
        <taxon>Flavobacteriia</taxon>
        <taxon>Flavobacteriales</taxon>
        <taxon>Flavobacteriaceae</taxon>
        <taxon>Flagellimonas</taxon>
    </lineage>
</organism>
<dbReference type="RefSeq" id="WP_158259130.1">
    <property type="nucleotide sequence ID" value="NZ_PVYX01000002.1"/>
</dbReference>
<dbReference type="PROSITE" id="PS51257">
    <property type="entry name" value="PROKAR_LIPOPROTEIN"/>
    <property type="match status" value="1"/>
</dbReference>
<gene>
    <name evidence="1" type="ORF">CLV81_2941</name>
</gene>
<comment type="caution">
    <text evidence="1">The sequence shown here is derived from an EMBL/GenBank/DDBJ whole genome shotgun (WGS) entry which is preliminary data.</text>
</comment>
<name>A0A2T0MAN3_9FLAO</name>
<reference evidence="1 2" key="1">
    <citation type="submission" date="2018-03" db="EMBL/GenBank/DDBJ databases">
        <title>Genomic Encyclopedia of Archaeal and Bacterial Type Strains, Phase II (KMG-II): from individual species to whole genera.</title>
        <authorList>
            <person name="Goeker M."/>
        </authorList>
    </citation>
    <scope>NUCLEOTIDE SEQUENCE [LARGE SCALE GENOMIC DNA]</scope>
    <source>
        <strain evidence="1 2">DSM 25027</strain>
    </source>
</reference>
<dbReference type="Proteomes" id="UP000237640">
    <property type="component" value="Unassembled WGS sequence"/>
</dbReference>
<proteinExistence type="predicted"/>
<keyword evidence="2" id="KW-1185">Reference proteome</keyword>
<accession>A0A2T0MAN3</accession>
<dbReference type="AlphaFoldDB" id="A0A2T0MAN3"/>